<dbReference type="AlphaFoldDB" id="A0AAV4QN86"/>
<organism evidence="2 3">
    <name type="scientific">Caerostris extrusa</name>
    <name type="common">Bark spider</name>
    <name type="synonym">Caerostris bankana</name>
    <dbReference type="NCBI Taxonomy" id="172846"/>
    <lineage>
        <taxon>Eukaryota</taxon>
        <taxon>Metazoa</taxon>
        <taxon>Ecdysozoa</taxon>
        <taxon>Arthropoda</taxon>
        <taxon>Chelicerata</taxon>
        <taxon>Arachnida</taxon>
        <taxon>Araneae</taxon>
        <taxon>Araneomorphae</taxon>
        <taxon>Entelegynae</taxon>
        <taxon>Araneoidea</taxon>
        <taxon>Araneidae</taxon>
        <taxon>Caerostris</taxon>
    </lineage>
</organism>
<sequence length="94" mass="9976">MSIRHQRKPSQAAYHAFGVVLSRVSGKDYLGVDGRRMPDRGTSGLVGASANPVWYHMLGPVPCSLRGSNQPGVLTQPAGVHSTTSLQTGRGNFS</sequence>
<protein>
    <submittedName>
        <fullName evidence="2">Uncharacterized protein</fullName>
    </submittedName>
</protein>
<feature type="compositionally biased region" description="Polar residues" evidence="1">
    <location>
        <begin position="81"/>
        <end position="94"/>
    </location>
</feature>
<comment type="caution">
    <text evidence="2">The sequence shown here is derived from an EMBL/GenBank/DDBJ whole genome shotgun (WGS) entry which is preliminary data.</text>
</comment>
<name>A0AAV4QN86_CAEEX</name>
<keyword evidence="3" id="KW-1185">Reference proteome</keyword>
<reference evidence="2 3" key="1">
    <citation type="submission" date="2021-06" db="EMBL/GenBank/DDBJ databases">
        <title>Caerostris extrusa draft genome.</title>
        <authorList>
            <person name="Kono N."/>
            <person name="Arakawa K."/>
        </authorList>
    </citation>
    <scope>NUCLEOTIDE SEQUENCE [LARGE SCALE GENOMIC DNA]</scope>
</reference>
<evidence type="ECO:0000313" key="2">
    <source>
        <dbReference type="EMBL" id="GIY09831.1"/>
    </source>
</evidence>
<dbReference type="EMBL" id="BPLR01006433">
    <property type="protein sequence ID" value="GIY09831.1"/>
    <property type="molecule type" value="Genomic_DNA"/>
</dbReference>
<gene>
    <name evidence="2" type="ORF">CEXT_331201</name>
</gene>
<dbReference type="Proteomes" id="UP001054945">
    <property type="component" value="Unassembled WGS sequence"/>
</dbReference>
<evidence type="ECO:0000256" key="1">
    <source>
        <dbReference type="SAM" id="MobiDB-lite"/>
    </source>
</evidence>
<feature type="region of interest" description="Disordered" evidence="1">
    <location>
        <begin position="74"/>
        <end position="94"/>
    </location>
</feature>
<evidence type="ECO:0000313" key="3">
    <source>
        <dbReference type="Proteomes" id="UP001054945"/>
    </source>
</evidence>
<accession>A0AAV4QN86</accession>
<proteinExistence type="predicted"/>